<evidence type="ECO:0000256" key="1">
    <source>
        <dbReference type="SAM" id="Phobius"/>
    </source>
</evidence>
<gene>
    <name evidence="2" type="ORF">I6H70_02425</name>
</gene>
<keyword evidence="1" id="KW-0812">Transmembrane</keyword>
<feature type="transmembrane region" description="Helical" evidence="1">
    <location>
        <begin position="226"/>
        <end position="242"/>
    </location>
</feature>
<dbReference type="Proteomes" id="UP000595933">
    <property type="component" value="Chromosome"/>
</dbReference>
<reference evidence="2 3" key="1">
    <citation type="submission" date="2020-12" db="EMBL/GenBank/DDBJ databases">
        <title>FDA dAtabase for Regulatory Grade micrObial Sequences (FDA-ARGOS): Supporting development and validation of Infectious Disease Dx tests.</title>
        <authorList>
            <person name="Sproer C."/>
            <person name="Gronow S."/>
            <person name="Severitt S."/>
            <person name="Schroder I."/>
            <person name="Tallon L."/>
            <person name="Sadzewicz L."/>
            <person name="Zhao X."/>
            <person name="Boylan J."/>
            <person name="Ott S."/>
            <person name="Bowen H."/>
            <person name="Vavikolanu K."/>
            <person name="Mehta A."/>
            <person name="Aluvathingal J."/>
            <person name="Nadendla S."/>
            <person name="Lowell S."/>
            <person name="Myers T."/>
            <person name="Yan Y."/>
            <person name="Sichtig H."/>
        </authorList>
    </citation>
    <scope>NUCLEOTIDE SEQUENCE [LARGE SCALE GENOMIC DNA]</scope>
    <source>
        <strain evidence="2 3">FDAARGOS_1013</strain>
    </source>
</reference>
<evidence type="ECO:0008006" key="4">
    <source>
        <dbReference type="Google" id="ProtNLM"/>
    </source>
</evidence>
<protein>
    <recommendedName>
        <fullName evidence="4">ZIP Zinc transporter</fullName>
    </recommendedName>
</protein>
<dbReference type="EMBL" id="CP067013">
    <property type="protein sequence ID" value="QQN51342.1"/>
    <property type="molecule type" value="Genomic_DNA"/>
</dbReference>
<feature type="transmembrane region" description="Helical" evidence="1">
    <location>
        <begin position="36"/>
        <end position="57"/>
    </location>
</feature>
<organism evidence="2 3">
    <name type="scientific">Stutzerimonas balearica</name>
    <dbReference type="NCBI Taxonomy" id="74829"/>
    <lineage>
        <taxon>Bacteria</taxon>
        <taxon>Pseudomonadati</taxon>
        <taxon>Pseudomonadota</taxon>
        <taxon>Gammaproteobacteria</taxon>
        <taxon>Pseudomonadales</taxon>
        <taxon>Pseudomonadaceae</taxon>
        <taxon>Stutzerimonas</taxon>
    </lineage>
</organism>
<sequence>MSATLLASFLAALMLASVHLLCVRLRFLDRTPRSRWLSFAGGVAVSYVFLHLLPEIAKGQRLMDERTRGVLAFFEGHAYLLALAGLVGFYGVERLAKEHRRRMATGGPPSAGVFWIHISSFAAYNMLTGYLLLHREEPGLGSLAWFTLAMAMHFVVNDFGLQADHRQRYDRKGRWLLAGALLLGWALGLVIEISDLAISAWIALLAGGVILNVLKEELPAERESRFSAFVLGVAGYALVLLGL</sequence>
<feature type="transmembrane region" description="Helical" evidence="1">
    <location>
        <begin position="197"/>
        <end position="214"/>
    </location>
</feature>
<evidence type="ECO:0000313" key="2">
    <source>
        <dbReference type="EMBL" id="QQN51342.1"/>
    </source>
</evidence>
<accession>A0A9X7V8V6</accession>
<feature type="transmembrane region" description="Helical" evidence="1">
    <location>
        <begin position="175"/>
        <end position="191"/>
    </location>
</feature>
<dbReference type="AlphaFoldDB" id="A0A9X7V8V6"/>
<feature type="transmembrane region" description="Helical" evidence="1">
    <location>
        <begin position="112"/>
        <end position="133"/>
    </location>
</feature>
<feature type="transmembrane region" description="Helical" evidence="1">
    <location>
        <begin position="69"/>
        <end position="92"/>
    </location>
</feature>
<evidence type="ECO:0000313" key="3">
    <source>
        <dbReference type="Proteomes" id="UP000595933"/>
    </source>
</evidence>
<keyword evidence="1" id="KW-1133">Transmembrane helix</keyword>
<name>A0A9X7V8V6_9GAMM</name>
<dbReference type="RefSeq" id="WP_200292215.1">
    <property type="nucleotide sequence ID" value="NZ_CP067013.1"/>
</dbReference>
<proteinExistence type="predicted"/>
<keyword evidence="1" id="KW-0472">Membrane</keyword>